<proteinExistence type="predicted"/>
<dbReference type="InterPro" id="IPR029063">
    <property type="entry name" value="SAM-dependent_MTases_sf"/>
</dbReference>
<dbReference type="OrthoDB" id="9805585at2"/>
<comment type="caution">
    <text evidence="2">The sequence shown here is derived from an EMBL/GenBank/DDBJ whole genome shotgun (WGS) entry which is preliminary data.</text>
</comment>
<evidence type="ECO:0000259" key="1">
    <source>
        <dbReference type="Pfam" id="PF13649"/>
    </source>
</evidence>
<organism evidence="2 3">
    <name type="scientific">Acuticoccus sediminis</name>
    <dbReference type="NCBI Taxonomy" id="2184697"/>
    <lineage>
        <taxon>Bacteria</taxon>
        <taxon>Pseudomonadati</taxon>
        <taxon>Pseudomonadota</taxon>
        <taxon>Alphaproteobacteria</taxon>
        <taxon>Hyphomicrobiales</taxon>
        <taxon>Amorphaceae</taxon>
        <taxon>Acuticoccus</taxon>
    </lineage>
</organism>
<dbReference type="CDD" id="cd02440">
    <property type="entry name" value="AdoMet_MTases"/>
    <property type="match status" value="1"/>
</dbReference>
<dbReference type="SUPFAM" id="SSF53335">
    <property type="entry name" value="S-adenosyl-L-methionine-dependent methyltransferases"/>
    <property type="match status" value="1"/>
</dbReference>
<keyword evidence="2" id="KW-0808">Transferase</keyword>
<gene>
    <name evidence="2" type="ORF">DLJ53_04390</name>
</gene>
<evidence type="ECO:0000313" key="3">
    <source>
        <dbReference type="Proteomes" id="UP000249590"/>
    </source>
</evidence>
<dbReference type="RefSeq" id="WP_111344075.1">
    <property type="nucleotide sequence ID" value="NZ_QHHQ01000001.1"/>
</dbReference>
<keyword evidence="2" id="KW-0489">Methyltransferase</keyword>
<dbReference type="InterPro" id="IPR041698">
    <property type="entry name" value="Methyltransf_25"/>
</dbReference>
<keyword evidence="3" id="KW-1185">Reference proteome</keyword>
<reference evidence="2 3" key="1">
    <citation type="submission" date="2018-05" db="EMBL/GenBank/DDBJ databases">
        <title>Acuticoccus sediminis sp. nov., isolated from deep-sea sediment of Indian Ocean.</title>
        <authorList>
            <person name="Liu X."/>
            <person name="Lai Q."/>
            <person name="Du Y."/>
            <person name="Sun F."/>
            <person name="Zhang X."/>
            <person name="Wang S."/>
            <person name="Shao Z."/>
        </authorList>
    </citation>
    <scope>NUCLEOTIDE SEQUENCE [LARGE SCALE GENOMIC DNA]</scope>
    <source>
        <strain evidence="2 3">PTG4-2</strain>
    </source>
</reference>
<sequence>MQTLKRKKTQGATTRRDIRVLEELRILARRTEAELKPSAASRARVRRVRERIVDEVRFLRQWAENPLKTGAVAPSGQELSRLMAAYVELDRPGVIVELGPGTGAVTQALVDRGVPQDRLLLIEYSPEFCTLLRERFPDATVMQGNAYALGEVLAEMGHPPVASVVSGLPLFTRPLPERQALLSDAFRAMAPGAPFIQFSYALVPAVKGLVGITWSTSRWVLANLPPARVWAYRSAEDIVAVAA</sequence>
<dbReference type="EMBL" id="QHHQ01000001">
    <property type="protein sequence ID" value="RAI04511.1"/>
    <property type="molecule type" value="Genomic_DNA"/>
</dbReference>
<dbReference type="AlphaFoldDB" id="A0A8B2P0B2"/>
<evidence type="ECO:0000313" key="2">
    <source>
        <dbReference type="EMBL" id="RAI04511.1"/>
    </source>
</evidence>
<name>A0A8B2P0B2_9HYPH</name>
<protein>
    <submittedName>
        <fullName evidence="2">Phospholipid methyltransferase</fullName>
    </submittedName>
</protein>
<dbReference type="Gene3D" id="3.40.50.150">
    <property type="entry name" value="Vaccinia Virus protein VP39"/>
    <property type="match status" value="1"/>
</dbReference>
<feature type="domain" description="Methyltransferase" evidence="1">
    <location>
        <begin position="95"/>
        <end position="192"/>
    </location>
</feature>
<dbReference type="Pfam" id="PF13649">
    <property type="entry name" value="Methyltransf_25"/>
    <property type="match status" value="1"/>
</dbReference>
<dbReference type="Proteomes" id="UP000249590">
    <property type="component" value="Unassembled WGS sequence"/>
</dbReference>
<dbReference type="GO" id="GO:0032259">
    <property type="term" value="P:methylation"/>
    <property type="evidence" value="ECO:0007669"/>
    <property type="project" value="UniProtKB-KW"/>
</dbReference>
<dbReference type="GO" id="GO:0008168">
    <property type="term" value="F:methyltransferase activity"/>
    <property type="evidence" value="ECO:0007669"/>
    <property type="project" value="UniProtKB-KW"/>
</dbReference>
<accession>A0A8B2P0B2</accession>